<reference evidence="3 5" key="2">
    <citation type="submission" date="2014-01" db="EMBL/GenBank/DDBJ databases">
        <title>Draft genome sequencing of Bacillus alcalophilus CGMCC 1.3604.</title>
        <authorList>
            <person name="Yang J."/>
            <person name="Diao L."/>
            <person name="Yang S."/>
        </authorList>
    </citation>
    <scope>NUCLEOTIDE SEQUENCE [LARGE SCALE GENOMIC DNA]</scope>
    <source>
        <strain evidence="3 5">CGMCC 1.3604</strain>
    </source>
</reference>
<dbReference type="eggNOG" id="COG2839">
    <property type="taxonomic scope" value="Bacteria"/>
</dbReference>
<dbReference type="Pfam" id="PF04306">
    <property type="entry name" value="DUF456"/>
    <property type="match status" value="1"/>
</dbReference>
<keyword evidence="1" id="KW-0472">Membrane</keyword>
<evidence type="ECO:0000313" key="3">
    <source>
        <dbReference type="EMBL" id="THG89055.1"/>
    </source>
</evidence>
<accession>A0A094WGY2</accession>
<dbReference type="Proteomes" id="UP000297014">
    <property type="component" value="Unassembled WGS sequence"/>
</dbReference>
<dbReference type="EMBL" id="JALP01000268">
    <property type="protein sequence ID" value="THG89055.1"/>
    <property type="molecule type" value="Genomic_DNA"/>
</dbReference>
<dbReference type="OrthoDB" id="9808460at2"/>
<reference evidence="2 4" key="1">
    <citation type="journal article" date="2014" name="Genome Announc.">
        <title>Draft Genome Sequence of Bacillus alcalophilus AV1934, a Classic Alkaliphile Isolated from Human Feces in 1934.</title>
        <authorList>
            <person name="Attie O."/>
            <person name="Jayaprakash A."/>
            <person name="Shah H."/>
            <person name="Paulsen I.T."/>
            <person name="Morino M."/>
            <person name="Takahashi Y."/>
            <person name="Narumi I."/>
            <person name="Sachidanandam R."/>
            <person name="Satoh K."/>
            <person name="Ito M."/>
            <person name="Krulwich T.A."/>
        </authorList>
    </citation>
    <scope>NUCLEOTIDE SEQUENCE [LARGE SCALE GENOMIC DNA]</scope>
    <source>
        <strain evidence="2 4">AV1934</strain>
    </source>
</reference>
<dbReference type="InterPro" id="IPR007403">
    <property type="entry name" value="DUF456"/>
</dbReference>
<dbReference type="Proteomes" id="UP000002754">
    <property type="component" value="Unassembled WGS sequence"/>
</dbReference>
<dbReference type="PANTHER" id="PTHR39165">
    <property type="entry name" value="IG HYPOTHETICAL 17883"/>
    <property type="match status" value="1"/>
</dbReference>
<feature type="transmembrane region" description="Helical" evidence="1">
    <location>
        <begin position="127"/>
        <end position="158"/>
    </location>
</feature>
<comment type="caution">
    <text evidence="2">The sequence shown here is derived from an EMBL/GenBank/DDBJ whole genome shotgun (WGS) entry which is preliminary data.</text>
</comment>
<feature type="transmembrane region" description="Helical" evidence="1">
    <location>
        <begin position="6"/>
        <end position="39"/>
    </location>
</feature>
<evidence type="ECO:0000256" key="1">
    <source>
        <dbReference type="SAM" id="Phobius"/>
    </source>
</evidence>
<keyword evidence="1" id="KW-1133">Transmembrane helix</keyword>
<evidence type="ECO:0000313" key="2">
    <source>
        <dbReference type="EMBL" id="KGA96046.1"/>
    </source>
</evidence>
<evidence type="ECO:0000313" key="4">
    <source>
        <dbReference type="Proteomes" id="UP000002754"/>
    </source>
</evidence>
<dbReference type="RefSeq" id="WP_003323236.1">
    <property type="nucleotide sequence ID" value="NZ_ALPT02000084.1"/>
</dbReference>
<name>A0A094WGY2_ALKAL</name>
<dbReference type="STRING" id="1218173.BALCAV_0218695"/>
<organism evidence="2 4">
    <name type="scientific">Alkalihalobacillus alcalophilus ATCC 27647 = CGMCC 1.3604</name>
    <dbReference type="NCBI Taxonomy" id="1218173"/>
    <lineage>
        <taxon>Bacteria</taxon>
        <taxon>Bacillati</taxon>
        <taxon>Bacillota</taxon>
        <taxon>Bacilli</taxon>
        <taxon>Bacillales</taxon>
        <taxon>Bacillaceae</taxon>
        <taxon>Alkalihalobacillus</taxon>
    </lineage>
</organism>
<feature type="transmembrane region" description="Helical" evidence="1">
    <location>
        <begin position="51"/>
        <end position="76"/>
    </location>
</feature>
<dbReference type="AlphaFoldDB" id="A0A094WGY2"/>
<dbReference type="PANTHER" id="PTHR39165:SF1">
    <property type="entry name" value="DUF456 DOMAIN-CONTAINING PROTEIN"/>
    <property type="match status" value="1"/>
</dbReference>
<sequence>MVEMLWWIVVAICFFLSFIGLIFPLVPSVLVIWVGFLVYGFGIGTFSDLSVWFWSGMVIFTLFLILADIIASQYFVKRYGGSKWGERMAAIGVIVGSFIMPPFGIIFVPFILVFVTELISIQQPGHAFKVAIASLIAFLSSTVAKGLVQFIMIIWFIVEVFLA</sequence>
<dbReference type="EMBL" id="ALPT02000084">
    <property type="protein sequence ID" value="KGA96046.1"/>
    <property type="molecule type" value="Genomic_DNA"/>
</dbReference>
<proteinExistence type="predicted"/>
<evidence type="ECO:0000313" key="5">
    <source>
        <dbReference type="Proteomes" id="UP000297014"/>
    </source>
</evidence>
<gene>
    <name evidence="3" type="ORF">AJ85_19820</name>
    <name evidence="2" type="ORF">BALCAV_0218695</name>
</gene>
<protein>
    <submittedName>
        <fullName evidence="2">Membrane protein</fullName>
    </submittedName>
</protein>
<keyword evidence="4" id="KW-1185">Reference proteome</keyword>
<feature type="transmembrane region" description="Helical" evidence="1">
    <location>
        <begin position="88"/>
        <end position="115"/>
    </location>
</feature>
<keyword evidence="1" id="KW-0812">Transmembrane</keyword>